<dbReference type="Pfam" id="PF21348">
    <property type="entry name" value="RGL11_C"/>
    <property type="match status" value="1"/>
</dbReference>
<dbReference type="InterPro" id="IPR049366">
    <property type="entry name" value="RGL11_C"/>
</dbReference>
<evidence type="ECO:0000256" key="1">
    <source>
        <dbReference type="ARBA" id="ARBA00022729"/>
    </source>
</evidence>
<organism evidence="5">
    <name type="scientific">Paraprevotella clara</name>
    <dbReference type="NCBI Taxonomy" id="454154"/>
    <lineage>
        <taxon>Bacteria</taxon>
        <taxon>Pseudomonadati</taxon>
        <taxon>Bacteroidota</taxon>
        <taxon>Bacteroidia</taxon>
        <taxon>Bacteroidales</taxon>
        <taxon>Prevotellaceae</taxon>
        <taxon>Paraprevotella</taxon>
    </lineage>
</organism>
<feature type="domain" description="Rhamnogalacturonan I lyase beta-sheet" evidence="3">
    <location>
        <begin position="26"/>
        <end position="108"/>
    </location>
</feature>
<feature type="signal peptide" evidence="2">
    <location>
        <begin position="1"/>
        <end position="24"/>
    </location>
</feature>
<accession>A0A6N2ZF48</accession>
<evidence type="ECO:0000259" key="3">
    <source>
        <dbReference type="Pfam" id="PF18370"/>
    </source>
</evidence>
<dbReference type="Pfam" id="PF18370">
    <property type="entry name" value="RGI_lyase"/>
    <property type="match status" value="1"/>
</dbReference>
<dbReference type="SUPFAM" id="SSF51126">
    <property type="entry name" value="Pectin lyase-like"/>
    <property type="match status" value="1"/>
</dbReference>
<keyword evidence="1 2" id="KW-0732">Signal</keyword>
<evidence type="ECO:0000313" key="5">
    <source>
        <dbReference type="EMBL" id="VYT76697.1"/>
    </source>
</evidence>
<dbReference type="GO" id="GO:0102210">
    <property type="term" value="F:rhamnogalacturonan endolyase activity"/>
    <property type="evidence" value="ECO:0007669"/>
    <property type="project" value="UniProtKB-EC"/>
</dbReference>
<proteinExistence type="predicted"/>
<dbReference type="EMBL" id="CACRUT010000006">
    <property type="protein sequence ID" value="VYT76697.1"/>
    <property type="molecule type" value="Genomic_DNA"/>
</dbReference>
<dbReference type="PROSITE" id="PS51257">
    <property type="entry name" value="PROKAR_LIPOPROTEIN"/>
    <property type="match status" value="1"/>
</dbReference>
<sequence>MKKNRILFFACCLALGGCTTDLYAQRTMDKLGRGLVATVTQSGSGNFVSWRVLGEEYYDVTYNLYADGVLLAKGLSASNYVHTGGTAETRYTVAPVVKGKEGEQCDPITRFTEFSFYSLTGQNTGFLRVPGAEMKGRNGEDLTENYMFNDAVLADVDGDGMPEIIAKRLYTGTPGVTDVANTSAYNRIEVYNVKGERLWYIDIGPNMQSGPDEQFDAVAFDWDEDGRAEVLMRGADNMIVHHPDGTVTEVGNMSHDIRKINNTEYSMPDNEYLLYMEGATGKLYEIGENGEKWMPYPCKRLEPGETDWTAAWGDGTGHRATKHYFGAPYLDGRHPSIFVGRGCYTRHKFYTFDVDPATHKLTERWNWVCSVGGPWFGQGYHNFGVADVDMDGRDEIVFGSMVIDDNGKGLSTTGLGHGDAQHCADLDPYRFGQEMFACNETSPAMNYRNATTSELYYRLQSTSDDGRALAGKFYKDYPGCQGASSQSGVISLTADKPLPDVAGWDLNFRIYWDGDLCEEVLNSPGTARQPKIDKPGVGRIFLGNGAMNNDSKNNPCATGDLFGDWREELLVRDGKDLLIYTTNYPTDFRIPTLWHDHQYRQGMVWETIGYNQPPHLSYFLGELEGITVAPPPFTTEGRTQIANGGNITTAHNGSQVLVFDNADTQVAVESGAEPWVAVFNVPSWVKGTAPSDCTTKDVPIDYDYYTCTVTGSGFSGDTRLVKQGEGTLVLPDVEMTHRGNTDVWNGTLVFNGTMKQSSLWLNRHTSLRSAGTFRSIKADYNATVYPGGDGQIGTITTDSATLGFGSRVVFDLKNDFTSDRLDAKVLTIETKSWKYGPKYLAPVFEFRGEDVQPGRYPIGTAAMVKGKLSSILIEGISSQMSARLVLEDGTLYLALSDVRAASDVVWNGLNSNIWDFGQSENFTLAEESEPVFFVTGDRVLFDDTAERRSVSLSGSIEAESVTVDNTLNYAFSGTGALAGHTALVKRGSGMLTISNDNTYTGGTRISGGTVSVNMLSNSTRAYGGLGGVVESADLFVIENGATLRTTETVTQGSPMKMEGEDGGCVENLKDFIIETPVEGTLLTKKGDGWMKLNTASPSLERLALDGGTVQCVACDKPARTVEFRSGTLYENTGSSYAIHVPEGGSGTWSLANRSTYTNKITGEGTLTIYCAVEHGNGWFATRTPVAVNLAQFTGTINATADMADTYPRFTLNTSSGMPDGTLSIAGGVTVQNTGRTFRIGKLAGKGALGGYASFANDGATGVNTWQVGCDDDFTWAGTVTANSKFEKVGSGKMTVSGVWDNTGEVAVKEGTLCLNDRSAENAMLGSGELSVEDGAVLCGLGKLGNASVTVERGGRLYSGTREGASSGALDFSGKRLTVSTGGEVMFNVASKVRCTTLEGISSFSLRGTLKVSLREGLELEAGDEFQLWTANRTVLSSACTLDLDSPGEGLEWDTSALEDGVLKVKTATGITGVVSGEPVDCVVYTLDGARAGYFTCMPSEVREYMEENGFKSGMYMIKMTQGQRTVSRKVTVD</sequence>
<dbReference type="RefSeq" id="WP_412441812.1">
    <property type="nucleotide sequence ID" value="NZ_CACRUT010000006.1"/>
</dbReference>
<dbReference type="EC" id="4.2.2.23" evidence="5"/>
<evidence type="ECO:0000256" key="2">
    <source>
        <dbReference type="SAM" id="SignalP"/>
    </source>
</evidence>
<dbReference type="InterPro" id="IPR034641">
    <property type="entry name" value="RGL11"/>
</dbReference>
<dbReference type="InterPro" id="IPR011050">
    <property type="entry name" value="Pectin_lyase_fold/virulence"/>
</dbReference>
<dbReference type="PANTHER" id="PTHR43118:SF1">
    <property type="entry name" value="RHAMNOGALACTURONAN LYASE (EUROFUNG)"/>
    <property type="match status" value="1"/>
</dbReference>
<dbReference type="InterPro" id="IPR028994">
    <property type="entry name" value="Integrin_alpha_N"/>
</dbReference>
<dbReference type="NCBIfam" id="TIGR02601">
    <property type="entry name" value="autotrns_rpt"/>
    <property type="match status" value="1"/>
</dbReference>
<dbReference type="InterPro" id="IPR013425">
    <property type="entry name" value="Autotrns_rpt"/>
</dbReference>
<gene>
    <name evidence="5" type="primary">yesW_2</name>
    <name evidence="5" type="ORF">PCLFYP37_01065</name>
</gene>
<reference evidence="5" key="1">
    <citation type="submission" date="2019-11" db="EMBL/GenBank/DDBJ databases">
        <authorList>
            <person name="Feng L."/>
        </authorList>
    </citation>
    <scope>NUCLEOTIDE SEQUENCE</scope>
    <source>
        <strain evidence="5">PclaraLFYP37</strain>
    </source>
</reference>
<protein>
    <submittedName>
        <fullName evidence="5">Rhamnogalacturonan endolyase YesW</fullName>
        <ecNumber evidence="5">4.2.2.23</ecNumber>
    </submittedName>
</protein>
<evidence type="ECO:0000259" key="4">
    <source>
        <dbReference type="Pfam" id="PF21348"/>
    </source>
</evidence>
<dbReference type="Pfam" id="PF12951">
    <property type="entry name" value="PATR"/>
    <property type="match status" value="2"/>
</dbReference>
<dbReference type="Gene3D" id="2.60.40.10">
    <property type="entry name" value="Immunoglobulins"/>
    <property type="match status" value="1"/>
</dbReference>
<dbReference type="InterPro" id="IPR013783">
    <property type="entry name" value="Ig-like_fold"/>
</dbReference>
<dbReference type="SUPFAM" id="SSF69318">
    <property type="entry name" value="Integrin alpha N-terminal domain"/>
    <property type="match status" value="1"/>
</dbReference>
<feature type="domain" description="Rhamnogalacturonan lyase family 11 C-terminal" evidence="4">
    <location>
        <begin position="135"/>
        <end position="622"/>
    </location>
</feature>
<dbReference type="InterPro" id="IPR041624">
    <property type="entry name" value="RGI_lyase"/>
</dbReference>
<name>A0A6N2ZF48_9BACT</name>
<dbReference type="PANTHER" id="PTHR43118">
    <property type="entry name" value="RHAMNOGALACTURONAN LYASE (EUROFUNG)"/>
    <property type="match status" value="1"/>
</dbReference>
<feature type="chain" id="PRO_5026859191" evidence="2">
    <location>
        <begin position="25"/>
        <end position="1533"/>
    </location>
</feature>
<keyword evidence="5" id="KW-0456">Lyase</keyword>